<feature type="compositionally biased region" description="Basic and acidic residues" evidence="1">
    <location>
        <begin position="241"/>
        <end position="270"/>
    </location>
</feature>
<proteinExistence type="predicted"/>
<gene>
    <name evidence="2" type="ORF">C9994_14615</name>
</gene>
<reference evidence="2 3" key="1">
    <citation type="submission" date="2018-03" db="EMBL/GenBank/DDBJ databases">
        <title>Cross-interface Injection: A General Nanoliter Liquid Handling Method Applied to Single Cells Genome Amplification Automated Nanoliter Liquid Handling Applied to Single Cell Multiple Displacement Amplification.</title>
        <authorList>
            <person name="Yun J."/>
            <person name="Xu P."/>
            <person name="Xu J."/>
            <person name="Dai X."/>
            <person name="Wang Y."/>
            <person name="Zheng X."/>
            <person name="Cao C."/>
            <person name="Yi Q."/>
            <person name="Zhu Y."/>
            <person name="Wang L."/>
            <person name="Dong Z."/>
            <person name="Huang Y."/>
            <person name="Huang L."/>
            <person name="Du W."/>
        </authorList>
    </citation>
    <scope>NUCLEOTIDE SEQUENCE [LARGE SCALE GENOMIC DNA]</scope>
    <source>
        <strain evidence="2 3">Z-D1-2</strain>
    </source>
</reference>
<evidence type="ECO:0000256" key="1">
    <source>
        <dbReference type="SAM" id="MobiDB-lite"/>
    </source>
</evidence>
<feature type="compositionally biased region" description="Basic and acidic residues" evidence="1">
    <location>
        <begin position="1"/>
        <end position="17"/>
    </location>
</feature>
<accession>A0A2T4DE02</accession>
<feature type="region of interest" description="Disordered" evidence="1">
    <location>
        <begin position="1"/>
        <end position="63"/>
    </location>
</feature>
<protein>
    <submittedName>
        <fullName evidence="2">Uncharacterized protein</fullName>
    </submittedName>
</protein>
<dbReference type="Proteomes" id="UP000240608">
    <property type="component" value="Unassembled WGS sequence"/>
</dbReference>
<comment type="caution">
    <text evidence="2">The sequence shown here is derived from an EMBL/GenBank/DDBJ whole genome shotgun (WGS) entry which is preliminary data.</text>
</comment>
<sequence>MKGKKKGEDKKLYTKRDDKKRKPMDNDRLEVAKRQDHSDNKLEDKKLMVSSAPDYKKNKMDDDRLLTSKVDKGKKAFDDKKLMTSKVDKDKSPSFDDKKLMTIKVDKDKPKPFDDKKLMTVEVAKSKNQSLHDDRLLVTVPKIKRATLDGDKLLTVEQRHYPTATMKRVSDDIAKYDGNYERYFNITKNSHPGTLYMSSKGHRMPWLKRTQIAVSLFWSGLWDSNIQPKYVTEKKPRHRRDKNEGKIWDNSVHPDEWRNAEAKPESGQKN</sequence>
<dbReference type="EMBL" id="PYVU01000275">
    <property type="protein sequence ID" value="PTB92026.1"/>
    <property type="molecule type" value="Genomic_DNA"/>
</dbReference>
<feature type="compositionally biased region" description="Basic and acidic residues" evidence="1">
    <location>
        <begin position="23"/>
        <end position="47"/>
    </location>
</feature>
<organism evidence="2 3">
    <name type="scientific">Marivirga lumbricoides</name>
    <dbReference type="NCBI Taxonomy" id="1046115"/>
    <lineage>
        <taxon>Bacteria</taxon>
        <taxon>Pseudomonadati</taxon>
        <taxon>Bacteroidota</taxon>
        <taxon>Cytophagia</taxon>
        <taxon>Cytophagales</taxon>
        <taxon>Marivirgaceae</taxon>
        <taxon>Marivirga</taxon>
    </lineage>
</organism>
<feature type="compositionally biased region" description="Basic and acidic residues" evidence="1">
    <location>
        <begin position="54"/>
        <end position="63"/>
    </location>
</feature>
<name>A0A2T4DE02_9BACT</name>
<evidence type="ECO:0000313" key="3">
    <source>
        <dbReference type="Proteomes" id="UP000240608"/>
    </source>
</evidence>
<evidence type="ECO:0000313" key="2">
    <source>
        <dbReference type="EMBL" id="PTB92026.1"/>
    </source>
</evidence>
<dbReference type="AlphaFoldDB" id="A0A2T4DE02"/>
<feature type="region of interest" description="Disordered" evidence="1">
    <location>
        <begin position="232"/>
        <end position="270"/>
    </location>
</feature>